<organism evidence="2 3">
    <name type="scientific">Thalictrum thalictroides</name>
    <name type="common">Rue-anemone</name>
    <name type="synonym">Anemone thalictroides</name>
    <dbReference type="NCBI Taxonomy" id="46969"/>
    <lineage>
        <taxon>Eukaryota</taxon>
        <taxon>Viridiplantae</taxon>
        <taxon>Streptophyta</taxon>
        <taxon>Embryophyta</taxon>
        <taxon>Tracheophyta</taxon>
        <taxon>Spermatophyta</taxon>
        <taxon>Magnoliopsida</taxon>
        <taxon>Ranunculales</taxon>
        <taxon>Ranunculaceae</taxon>
        <taxon>Thalictroideae</taxon>
        <taxon>Thalictrum</taxon>
    </lineage>
</organism>
<keyword evidence="3" id="KW-1185">Reference proteome</keyword>
<evidence type="ECO:0000313" key="3">
    <source>
        <dbReference type="Proteomes" id="UP000554482"/>
    </source>
</evidence>
<accession>A0A7J6WN09</accession>
<protein>
    <submittedName>
        <fullName evidence="2">Uncharacterized protein</fullName>
    </submittedName>
</protein>
<dbReference type="EMBL" id="JABWDY010013358">
    <property type="protein sequence ID" value="KAF5198343.1"/>
    <property type="molecule type" value="Genomic_DNA"/>
</dbReference>
<evidence type="ECO:0000256" key="1">
    <source>
        <dbReference type="SAM" id="MobiDB-lite"/>
    </source>
</evidence>
<comment type="caution">
    <text evidence="2">The sequence shown here is derived from an EMBL/GenBank/DDBJ whole genome shotgun (WGS) entry which is preliminary data.</text>
</comment>
<name>A0A7J6WN09_THATH</name>
<evidence type="ECO:0000313" key="2">
    <source>
        <dbReference type="EMBL" id="KAF5198343.1"/>
    </source>
</evidence>
<gene>
    <name evidence="2" type="ORF">FRX31_012070</name>
</gene>
<sequence length="90" mass="10320">MVINLNSPEQKRKKDDENKQKKDVENLTRQVNQLEIDISEPDSDSDSVMRMPMPPVENSDAIMSTPPANPFPSQQLNRRRYGNFFSALAQ</sequence>
<feature type="region of interest" description="Disordered" evidence="1">
    <location>
        <begin position="1"/>
        <end position="77"/>
    </location>
</feature>
<dbReference type="Proteomes" id="UP000554482">
    <property type="component" value="Unassembled WGS sequence"/>
</dbReference>
<reference evidence="2 3" key="1">
    <citation type="submission" date="2020-06" db="EMBL/GenBank/DDBJ databases">
        <title>Transcriptomic and genomic resources for Thalictrum thalictroides and T. hernandezii: Facilitating candidate gene discovery in an emerging model plant lineage.</title>
        <authorList>
            <person name="Arias T."/>
            <person name="Riano-Pachon D.M."/>
            <person name="Di Stilio V.S."/>
        </authorList>
    </citation>
    <scope>NUCLEOTIDE SEQUENCE [LARGE SCALE GENOMIC DNA]</scope>
    <source>
        <strain evidence="3">cv. WT478/WT964</strain>
        <tissue evidence="2">Leaves</tissue>
    </source>
</reference>
<proteinExistence type="predicted"/>
<dbReference type="AlphaFoldDB" id="A0A7J6WN09"/>
<feature type="compositionally biased region" description="Basic and acidic residues" evidence="1">
    <location>
        <begin position="9"/>
        <end position="26"/>
    </location>
</feature>